<dbReference type="AlphaFoldDB" id="A0A2I0JQR4"/>
<dbReference type="STRING" id="22663.A0A2I0JQR4"/>
<dbReference type="Pfam" id="PF04437">
    <property type="entry name" value="RINT1_TIP1"/>
    <property type="match status" value="1"/>
</dbReference>
<dbReference type="Proteomes" id="UP000233551">
    <property type="component" value="Unassembled WGS sequence"/>
</dbReference>
<evidence type="ECO:0000313" key="1">
    <source>
        <dbReference type="EMBL" id="PKI57816.1"/>
    </source>
</evidence>
<dbReference type="PANTHER" id="PTHR13520">
    <property type="entry name" value="RAD50-INTERACTING PROTEIN 1 RINT-1"/>
    <property type="match status" value="1"/>
</dbReference>
<dbReference type="GO" id="GO:0060628">
    <property type="term" value="P:regulation of ER to Golgi vesicle-mediated transport"/>
    <property type="evidence" value="ECO:0007669"/>
    <property type="project" value="TreeGrafter"/>
</dbReference>
<dbReference type="EMBL" id="PGOL01001490">
    <property type="protein sequence ID" value="PKI57816.1"/>
    <property type="molecule type" value="Genomic_DNA"/>
</dbReference>
<gene>
    <name evidence="1" type="ORF">CRG98_021883</name>
</gene>
<reference evidence="1 2" key="1">
    <citation type="submission" date="2017-11" db="EMBL/GenBank/DDBJ databases">
        <title>De-novo sequencing of pomegranate (Punica granatum L.) genome.</title>
        <authorList>
            <person name="Akparov Z."/>
            <person name="Amiraslanov A."/>
            <person name="Hajiyeva S."/>
            <person name="Abbasov M."/>
            <person name="Kaur K."/>
            <person name="Hamwieh A."/>
            <person name="Solovyev V."/>
            <person name="Salamov A."/>
            <person name="Braich B."/>
            <person name="Kosarev P."/>
            <person name="Mahmoud A."/>
            <person name="Hajiyev E."/>
            <person name="Babayeva S."/>
            <person name="Izzatullayeva V."/>
            <person name="Mammadov A."/>
            <person name="Mammadov A."/>
            <person name="Sharifova S."/>
            <person name="Ojaghi J."/>
            <person name="Eynullazada K."/>
            <person name="Bayramov B."/>
            <person name="Abdulazimova A."/>
            <person name="Shahmuradov I."/>
        </authorList>
    </citation>
    <scope>NUCLEOTIDE SEQUENCE [LARGE SCALE GENOMIC DNA]</scope>
    <source>
        <strain evidence="2">cv. AG2017</strain>
        <tissue evidence="1">Leaf</tissue>
    </source>
</reference>
<accession>A0A2I0JQR4</accession>
<dbReference type="InterPro" id="IPR007528">
    <property type="entry name" value="RINT1_Tip20"/>
</dbReference>
<dbReference type="PANTHER" id="PTHR13520:SF0">
    <property type="entry name" value="RAD50-INTERACTING PROTEIN 1"/>
    <property type="match status" value="1"/>
</dbReference>
<evidence type="ECO:0008006" key="3">
    <source>
        <dbReference type="Google" id="ProtNLM"/>
    </source>
</evidence>
<sequence length="820" mass="93886">MEPTGSVLPKLTELSPHQLAFLDEHLRSREDLSAVPGLSAELSRSCSDLDDSLVSLRRHLIKLAVSWIYRSIGAKSSIQKLSFKLENLSLCSFQNVTESKRVQKIFGVELPQLAREVQHIENIRKYVETALQLERFVGDLEDAVFSVINRQNSGVLSPKLTSSSVPMEASAKQDKLFQSIKVMNSIEDMLIEVLKSHPQWHHLLRCVDARVDKTLAVLRPKVIADHRALLASLGWPPKLVTTNAEGREISSVPNPLVLMQGEKRKRYSYSFLALCALQHLQTRREDRKRNCLEQKEERISRLWAIDELVSPIAARVEYHLSKWAHQPEFMFALVFRITKDFIIGVEDVLQPLIDEARLVSFSAREAWVFSMVQLLSEFLKNTFSSLAENYSNKDIKSEVSSSWLHLIDLIVAFDKRMQSLLNLEACLYTDHETLPGLLRGMSILSIFCDNPGWLKIWARVEFKDAWRKLKSELKDERAWAVHRKPETGNQSGSGSSEDYLLATREDHKAPLVTDSVLKIAWGMIDRCQTLPNTLIHVQFIRSTSGKFLWHFLNVLISHCQISALHSDGWDYNDNSIMRVCGSINTARYLECKLQEWSDDVNILDLSVAENDSKLDKKNVGADSICFFAEEIKGLAEIETNWLLEIIALLLRQFDTLSWEYVNRRERFEMGQEINPEADSNVSPDLLGALHALRSQLDVTRTSLNSKDFLDLWLSTADGLDHFFFCSILMSDVRFSNQGTSRFRADMRALYSVFQLYCARPEAFFPCIRNSLKLLNMSTEELKRLEAVLSTGNRETSYRQVFGISHLSTEQILKIIRKRML</sequence>
<dbReference type="GO" id="GO:0006888">
    <property type="term" value="P:endoplasmic reticulum to Golgi vesicle-mediated transport"/>
    <property type="evidence" value="ECO:0007669"/>
    <property type="project" value="InterPro"/>
</dbReference>
<evidence type="ECO:0000313" key="2">
    <source>
        <dbReference type="Proteomes" id="UP000233551"/>
    </source>
</evidence>
<dbReference type="InterPro" id="IPR042044">
    <property type="entry name" value="EXOC6PINT-1/Sec15/Tip20_C_dom2"/>
</dbReference>
<dbReference type="PROSITE" id="PS51386">
    <property type="entry name" value="RINT1_TIP20"/>
    <property type="match status" value="1"/>
</dbReference>
<organism evidence="1 2">
    <name type="scientific">Punica granatum</name>
    <name type="common">Pomegranate</name>
    <dbReference type="NCBI Taxonomy" id="22663"/>
    <lineage>
        <taxon>Eukaryota</taxon>
        <taxon>Viridiplantae</taxon>
        <taxon>Streptophyta</taxon>
        <taxon>Embryophyta</taxon>
        <taxon>Tracheophyta</taxon>
        <taxon>Spermatophyta</taxon>
        <taxon>Magnoliopsida</taxon>
        <taxon>eudicotyledons</taxon>
        <taxon>Gunneridae</taxon>
        <taxon>Pentapetalae</taxon>
        <taxon>rosids</taxon>
        <taxon>malvids</taxon>
        <taxon>Myrtales</taxon>
        <taxon>Lythraceae</taxon>
        <taxon>Punica</taxon>
    </lineage>
</organism>
<dbReference type="Gene3D" id="1.20.58.670">
    <property type="entry name" value="Dsl1p vesicle tethering complex, Tip20p subunit, domain D"/>
    <property type="match status" value="1"/>
</dbReference>
<comment type="caution">
    <text evidence="1">The sequence shown here is derived from an EMBL/GenBank/DDBJ whole genome shotgun (WGS) entry which is preliminary data.</text>
</comment>
<dbReference type="GO" id="GO:0006890">
    <property type="term" value="P:retrograde vesicle-mediated transport, Golgi to endoplasmic reticulum"/>
    <property type="evidence" value="ECO:0007669"/>
    <property type="project" value="InterPro"/>
</dbReference>
<proteinExistence type="predicted"/>
<name>A0A2I0JQR4_PUNGR</name>
<protein>
    <recommendedName>
        <fullName evidence="3">RINT1-like protein MAG2L</fullName>
    </recommendedName>
</protein>
<keyword evidence="2" id="KW-1185">Reference proteome</keyword>
<dbReference type="GO" id="GO:0070939">
    <property type="term" value="C:Dsl1/NZR complex"/>
    <property type="evidence" value="ECO:0007669"/>
    <property type="project" value="InterPro"/>
</dbReference>